<keyword evidence="4" id="KW-0206">Cytoskeleton</keyword>
<keyword evidence="2" id="KW-0963">Cytoplasm</keyword>
<dbReference type="AlphaFoldDB" id="A0A1S3HRA5"/>
<keyword evidence="3" id="KW-0970">Cilium biogenesis/degradation</keyword>
<evidence type="ECO:0000256" key="4">
    <source>
        <dbReference type="ARBA" id="ARBA00023212"/>
    </source>
</evidence>
<feature type="signal peptide" evidence="8">
    <location>
        <begin position="1"/>
        <end position="23"/>
    </location>
</feature>
<accession>A0A1S3HRA5</accession>
<dbReference type="InParanoid" id="A0A1S3HRA5"/>
<dbReference type="OMA" id="NMPIEVT"/>
<keyword evidence="9" id="KW-1185">Reference proteome</keyword>
<evidence type="ECO:0000313" key="9">
    <source>
        <dbReference type="Proteomes" id="UP000085678"/>
    </source>
</evidence>
<dbReference type="PANTHER" id="PTHR12968">
    <property type="entry name" value="B9 DOMAIN-CONTAINING"/>
    <property type="match status" value="1"/>
</dbReference>
<dbReference type="PANTHER" id="PTHR12968:SF1">
    <property type="entry name" value="B9 DOMAIN-CONTAINING PROTEIN 1"/>
    <property type="match status" value="1"/>
</dbReference>
<evidence type="ECO:0000256" key="8">
    <source>
        <dbReference type="SAM" id="SignalP"/>
    </source>
</evidence>
<reference evidence="10" key="1">
    <citation type="submission" date="2025-08" db="UniProtKB">
        <authorList>
            <consortium name="RefSeq"/>
        </authorList>
    </citation>
    <scope>IDENTIFICATION</scope>
    <source>
        <tissue evidence="10">Gonads</tissue>
    </source>
</reference>
<comment type="subcellular location">
    <subcellularLocation>
        <location evidence="1">Cytoplasm</location>
        <location evidence="1">Cytoskeleton</location>
        <location evidence="1">Cilium basal body</location>
    </subcellularLocation>
</comment>
<dbReference type="RefSeq" id="XP_013388568.1">
    <property type="nucleotide sequence ID" value="XM_013533114.2"/>
</dbReference>
<dbReference type="GO" id="GO:0060271">
    <property type="term" value="P:cilium assembly"/>
    <property type="evidence" value="ECO:0007669"/>
    <property type="project" value="TreeGrafter"/>
</dbReference>
<dbReference type="GeneID" id="106157453"/>
<evidence type="ECO:0000256" key="2">
    <source>
        <dbReference type="ARBA" id="ARBA00022490"/>
    </source>
</evidence>
<sequence>MATATPAGTGSVFLLMLSGQIETAEFPEFDDIFCKYSFVYGQDWVITSGLEEGMTQFTKKSRDERQVFVWNFPLDVTFKSTNPYGWPQLVLSVYGFDLFSRDVVRGYGACHIPFTPGRHKQRIGMFVPESTSKLQKLTAWITGRRPEYVDPRVLAQGEGREVTRVRSQGYVTVSFSVVMKDMKKLGYDVTPSDVVNPTLPDTGGMGDTISPQS</sequence>
<protein>
    <recommendedName>
        <fullName evidence="7">B9 domain-containing protein 1</fullName>
    </recommendedName>
</protein>
<dbReference type="Pfam" id="PF07162">
    <property type="entry name" value="B9-C2"/>
    <property type="match status" value="1"/>
</dbReference>
<evidence type="ECO:0000256" key="3">
    <source>
        <dbReference type="ARBA" id="ARBA00022794"/>
    </source>
</evidence>
<gene>
    <name evidence="10" type="primary">LOC106157453</name>
</gene>
<name>A0A1S3HRA5_LINAN</name>
<dbReference type="PROSITE" id="PS51381">
    <property type="entry name" value="C2_B9"/>
    <property type="match status" value="1"/>
</dbReference>
<keyword evidence="8" id="KW-0732">Signal</keyword>
<keyword evidence="5" id="KW-0966">Cell projection</keyword>
<dbReference type="InterPro" id="IPR010796">
    <property type="entry name" value="C2_B9-type_dom"/>
</dbReference>
<dbReference type="FunCoup" id="A0A1S3HRA5">
    <property type="interactions" value="93"/>
</dbReference>
<evidence type="ECO:0000256" key="1">
    <source>
        <dbReference type="ARBA" id="ARBA00004120"/>
    </source>
</evidence>
<proteinExistence type="inferred from homology"/>
<evidence type="ECO:0000256" key="5">
    <source>
        <dbReference type="ARBA" id="ARBA00023273"/>
    </source>
</evidence>
<evidence type="ECO:0000313" key="10">
    <source>
        <dbReference type="RefSeq" id="XP_013388568.1"/>
    </source>
</evidence>
<evidence type="ECO:0000256" key="7">
    <source>
        <dbReference type="ARBA" id="ARBA00039274"/>
    </source>
</evidence>
<dbReference type="KEGG" id="lak:106157453"/>
<comment type="similarity">
    <text evidence="6">Belongs to the B9D family.</text>
</comment>
<dbReference type="STRING" id="7574.A0A1S3HRA5"/>
<organism evidence="9 10">
    <name type="scientific">Lingula anatina</name>
    <name type="common">Brachiopod</name>
    <name type="synonym">Lingula unguis</name>
    <dbReference type="NCBI Taxonomy" id="7574"/>
    <lineage>
        <taxon>Eukaryota</taxon>
        <taxon>Metazoa</taxon>
        <taxon>Spiralia</taxon>
        <taxon>Lophotrochozoa</taxon>
        <taxon>Brachiopoda</taxon>
        <taxon>Linguliformea</taxon>
        <taxon>Lingulata</taxon>
        <taxon>Lingulida</taxon>
        <taxon>Linguloidea</taxon>
        <taxon>Lingulidae</taxon>
        <taxon>Lingula</taxon>
    </lineage>
</organism>
<evidence type="ECO:0000256" key="6">
    <source>
        <dbReference type="ARBA" id="ARBA00038411"/>
    </source>
</evidence>
<dbReference type="OrthoDB" id="431939at2759"/>
<feature type="chain" id="PRO_5010360017" description="B9 domain-containing protein 1" evidence="8">
    <location>
        <begin position="24"/>
        <end position="213"/>
    </location>
</feature>
<dbReference type="Proteomes" id="UP000085678">
    <property type="component" value="Unplaced"/>
</dbReference>
<dbReference type="GO" id="GO:0036038">
    <property type="term" value="C:MKS complex"/>
    <property type="evidence" value="ECO:0007669"/>
    <property type="project" value="TreeGrafter"/>
</dbReference>